<dbReference type="Proteomes" id="UP000593892">
    <property type="component" value="Chromosome"/>
</dbReference>
<feature type="transmembrane region" description="Helical" evidence="1">
    <location>
        <begin position="125"/>
        <end position="147"/>
    </location>
</feature>
<evidence type="ECO:0000256" key="1">
    <source>
        <dbReference type="SAM" id="Phobius"/>
    </source>
</evidence>
<evidence type="ECO:0000259" key="2">
    <source>
        <dbReference type="Pfam" id="PF09835"/>
    </source>
</evidence>
<accession>A0A7S7SK89</accession>
<keyword evidence="1" id="KW-0472">Membrane</keyword>
<keyword evidence="1" id="KW-1133">Transmembrane helix</keyword>
<evidence type="ECO:0000313" key="3">
    <source>
        <dbReference type="EMBL" id="QOY88897.1"/>
    </source>
</evidence>
<dbReference type="AlphaFoldDB" id="A0A7S7SK89"/>
<keyword evidence="4" id="KW-1185">Reference proteome</keyword>
<organism evidence="3 4">
    <name type="scientific">Paludibaculum fermentans</name>
    <dbReference type="NCBI Taxonomy" id="1473598"/>
    <lineage>
        <taxon>Bacteria</taxon>
        <taxon>Pseudomonadati</taxon>
        <taxon>Acidobacteriota</taxon>
        <taxon>Terriglobia</taxon>
        <taxon>Bryobacterales</taxon>
        <taxon>Bryobacteraceae</taxon>
        <taxon>Paludibaculum</taxon>
    </lineage>
</organism>
<sequence>MNSSWWRRRVANPLLILLKQGLSPEKLALTIALGITLGVTPVLGSTGLLCTLAALAFRLNLPAIQLVNWLVYPLQLALLVPLLQAGARLFGKESAGFSLSVILQLIRTDALRAIGLLWTATLHALLVWLAAGLVATGLLYLALVPILKRVRTESARPGEVAA</sequence>
<evidence type="ECO:0000313" key="4">
    <source>
        <dbReference type="Proteomes" id="UP000593892"/>
    </source>
</evidence>
<dbReference type="PANTHER" id="PTHR35102:SF1">
    <property type="entry name" value="E3 UBIQUITIN-PROTEIN LIGASE"/>
    <property type="match status" value="1"/>
</dbReference>
<name>A0A7S7SK89_PALFE</name>
<feature type="transmembrane region" description="Helical" evidence="1">
    <location>
        <begin position="63"/>
        <end position="83"/>
    </location>
</feature>
<feature type="transmembrane region" description="Helical" evidence="1">
    <location>
        <begin position="27"/>
        <end position="57"/>
    </location>
</feature>
<dbReference type="InterPro" id="IPR018639">
    <property type="entry name" value="DUF2062"/>
</dbReference>
<dbReference type="Pfam" id="PF09835">
    <property type="entry name" value="DUF2062"/>
    <property type="match status" value="1"/>
</dbReference>
<proteinExistence type="predicted"/>
<keyword evidence="1" id="KW-0812">Transmembrane</keyword>
<reference evidence="3 4" key="1">
    <citation type="submission" date="2020-10" db="EMBL/GenBank/DDBJ databases">
        <title>Complete genome sequence of Paludibaculum fermentans P105T, a facultatively anaerobic acidobacterium capable of dissimilatory Fe(III) reduction.</title>
        <authorList>
            <person name="Dedysh S.N."/>
            <person name="Beletsky A.V."/>
            <person name="Kulichevskaya I.S."/>
            <person name="Mardanov A.V."/>
            <person name="Ravin N.V."/>
        </authorList>
    </citation>
    <scope>NUCLEOTIDE SEQUENCE [LARGE SCALE GENOMIC DNA]</scope>
    <source>
        <strain evidence="3 4">P105</strain>
    </source>
</reference>
<feature type="domain" description="DUF2062" evidence="2">
    <location>
        <begin position="9"/>
        <end position="153"/>
    </location>
</feature>
<dbReference type="KEGG" id="pfer:IRI77_02745"/>
<dbReference type="EMBL" id="CP063849">
    <property type="protein sequence ID" value="QOY88897.1"/>
    <property type="molecule type" value="Genomic_DNA"/>
</dbReference>
<dbReference type="RefSeq" id="WP_194450560.1">
    <property type="nucleotide sequence ID" value="NZ_CP063849.1"/>
</dbReference>
<protein>
    <submittedName>
        <fullName evidence="3">DUF2062 domain-containing protein</fullName>
    </submittedName>
</protein>
<gene>
    <name evidence="3" type="ORF">IRI77_02745</name>
</gene>
<dbReference type="PANTHER" id="PTHR35102">
    <property type="entry name" value="E3 UBIQUITIN-PROTEIN LIGASE"/>
    <property type="match status" value="1"/>
</dbReference>